<feature type="domain" description="BRCT" evidence="8">
    <location>
        <begin position="217"/>
        <end position="305"/>
    </location>
</feature>
<dbReference type="EMBL" id="CAXIEN010000100">
    <property type="protein sequence ID" value="CAL1277243.1"/>
    <property type="molecule type" value="Genomic_DNA"/>
</dbReference>
<name>A0AAV1ZZM6_9ARAC</name>
<dbReference type="CDD" id="cd17725">
    <property type="entry name" value="BRCT_XRCC1_rpt1"/>
    <property type="match status" value="1"/>
</dbReference>
<dbReference type="SMART" id="SM00292">
    <property type="entry name" value="BRCT"/>
    <property type="match status" value="1"/>
</dbReference>
<feature type="compositionally biased region" description="Low complexity" evidence="6">
    <location>
        <begin position="127"/>
        <end position="140"/>
    </location>
</feature>
<dbReference type="FunFam" id="3.40.50.10190:FF:000008">
    <property type="entry name" value="X-ray repair cross complementing 1"/>
    <property type="match status" value="1"/>
</dbReference>
<feature type="compositionally biased region" description="Acidic residues" evidence="6">
    <location>
        <begin position="327"/>
        <end position="336"/>
    </location>
</feature>
<keyword evidence="2" id="KW-0677">Repeat</keyword>
<dbReference type="InterPro" id="IPR002706">
    <property type="entry name" value="Xrcc1_N"/>
</dbReference>
<evidence type="ECO:0000256" key="4">
    <source>
        <dbReference type="ARBA" id="ARBA00023204"/>
    </source>
</evidence>
<evidence type="ECO:0000256" key="5">
    <source>
        <dbReference type="ARBA" id="ARBA00023242"/>
    </source>
</evidence>
<feature type="transmembrane region" description="Helical" evidence="7">
    <location>
        <begin position="565"/>
        <end position="588"/>
    </location>
</feature>
<feature type="compositionally biased region" description="Basic residues" evidence="6">
    <location>
        <begin position="389"/>
        <end position="398"/>
    </location>
</feature>
<dbReference type="InterPro" id="IPR036420">
    <property type="entry name" value="BRCT_dom_sf"/>
</dbReference>
<comment type="caution">
    <text evidence="9">The sequence shown here is derived from an EMBL/GenBank/DDBJ whole genome shotgun (WGS) entry which is preliminary data.</text>
</comment>
<dbReference type="GO" id="GO:0006284">
    <property type="term" value="P:base-excision repair"/>
    <property type="evidence" value="ECO:0007669"/>
    <property type="project" value="InterPro"/>
</dbReference>
<dbReference type="InterPro" id="IPR008979">
    <property type="entry name" value="Galactose-bd-like_sf"/>
</dbReference>
<keyword evidence="7" id="KW-1133">Transmembrane helix</keyword>
<evidence type="ECO:0000256" key="2">
    <source>
        <dbReference type="ARBA" id="ARBA00022737"/>
    </source>
</evidence>
<keyword evidence="7" id="KW-0812">Transmembrane</keyword>
<dbReference type="GO" id="GO:0003684">
    <property type="term" value="F:damaged DNA binding"/>
    <property type="evidence" value="ECO:0007669"/>
    <property type="project" value="InterPro"/>
</dbReference>
<evidence type="ECO:0000259" key="8">
    <source>
        <dbReference type="PROSITE" id="PS50172"/>
    </source>
</evidence>
<dbReference type="GO" id="GO:0006303">
    <property type="term" value="P:double-strand break repair via nonhomologous end joining"/>
    <property type="evidence" value="ECO:0007669"/>
    <property type="project" value="InterPro"/>
</dbReference>
<feature type="compositionally biased region" description="Basic and acidic residues" evidence="6">
    <location>
        <begin position="143"/>
        <end position="181"/>
    </location>
</feature>
<feature type="non-terminal residue" evidence="9">
    <location>
        <position position="633"/>
    </location>
</feature>
<sequence>MSPLESRNETHANRVRMFGPDKLSQNLKDEKWDCAQVVCTQPFNKNIQFGLSFIKFHSPPEKNEDKPAESEAKNTTVKFGAFRIRYDDDEEDNSPVIGSWQERKNKMLNSSLTSSQDSPSYAAAVLASSNSAQSPQQNNSQKRKLDSLKDDEPPPKKESPVNVVNKEKLGSKDVVGPKKESNVPSAKNNHRTLNQSTNGDKPSTSNNKQGKVLKRKPFNKIMEKVVFVISGFVNPLRSEIRDKAIEMGAKYKGDWDGTCTHLICAFINTPKYLQVRGKGGRIVTKDWIMDCYKKKVPLDWKLYMLGNYTMDESSNEEGNSVGSSEEWSGEDEDEEEMPIKKKRTKKASPKLNGKKPDEVKKVTKPKPESSSDSDDGKPSVSQKIDAKKVQRFSPKKNVPKSSNSVTDQTSKNDSETEDEDALADYIADTDRDSDSGGNTEDEILKVEKENLKKAALKAKSNEDSCGDDSDSSLLPSKVDTSNLPLPELPNLFKRRHFFLYVLLKIIWLILLSMSLQKKNGTRTLKRLWKAMRILYLSNQTGFSSVMKLKNCYLTSLTLLYPIPEIFKLSLIFLYFCSLLNFIKINMYIPKHLMPKKNFFIATKKISYSFCTQVQNNIFVYSVYKIFLINNFKL</sequence>
<feature type="compositionally biased region" description="Basic and acidic residues" evidence="6">
    <location>
        <begin position="58"/>
        <end position="72"/>
    </location>
</feature>
<keyword evidence="7" id="KW-0472">Membrane</keyword>
<dbReference type="Gene3D" id="2.60.120.260">
    <property type="entry name" value="Galactose-binding domain-like"/>
    <property type="match status" value="1"/>
</dbReference>
<dbReference type="Proteomes" id="UP001497382">
    <property type="component" value="Unassembled WGS sequence"/>
</dbReference>
<dbReference type="AlphaFoldDB" id="A0AAV1ZZM6"/>
<comment type="subcellular location">
    <subcellularLocation>
        <location evidence="1">Nucleus</location>
    </subcellularLocation>
</comment>
<proteinExistence type="predicted"/>
<feature type="compositionally biased region" description="Polar residues" evidence="6">
    <location>
        <begin position="110"/>
        <end position="119"/>
    </location>
</feature>
<organism evidence="9 10">
    <name type="scientific">Larinioides sclopetarius</name>
    <dbReference type="NCBI Taxonomy" id="280406"/>
    <lineage>
        <taxon>Eukaryota</taxon>
        <taxon>Metazoa</taxon>
        <taxon>Ecdysozoa</taxon>
        <taxon>Arthropoda</taxon>
        <taxon>Chelicerata</taxon>
        <taxon>Arachnida</taxon>
        <taxon>Araneae</taxon>
        <taxon>Araneomorphae</taxon>
        <taxon>Entelegynae</taxon>
        <taxon>Araneoidea</taxon>
        <taxon>Araneidae</taxon>
        <taxon>Larinioides</taxon>
    </lineage>
</organism>
<dbReference type="GO" id="GO:0005634">
    <property type="term" value="C:nucleus"/>
    <property type="evidence" value="ECO:0007669"/>
    <property type="project" value="UniProtKB-SubCell"/>
</dbReference>
<dbReference type="InterPro" id="IPR045080">
    <property type="entry name" value="BRCT_XRCC1_rpt1"/>
</dbReference>
<keyword evidence="5" id="KW-0539">Nucleus</keyword>
<feature type="compositionally biased region" description="Low complexity" evidence="6">
    <location>
        <begin position="316"/>
        <end position="326"/>
    </location>
</feature>
<evidence type="ECO:0000313" key="9">
    <source>
        <dbReference type="EMBL" id="CAL1277243.1"/>
    </source>
</evidence>
<keyword evidence="10" id="KW-1185">Reference proteome</keyword>
<dbReference type="PROSITE" id="PS50172">
    <property type="entry name" value="BRCT"/>
    <property type="match status" value="1"/>
</dbReference>
<gene>
    <name evidence="9" type="ORF">LARSCL_LOCUS9112</name>
</gene>
<dbReference type="GO" id="GO:0000012">
    <property type="term" value="P:single strand break repair"/>
    <property type="evidence" value="ECO:0007669"/>
    <property type="project" value="InterPro"/>
</dbReference>
<evidence type="ECO:0000256" key="6">
    <source>
        <dbReference type="SAM" id="MobiDB-lite"/>
    </source>
</evidence>
<feature type="region of interest" description="Disordered" evidence="6">
    <location>
        <begin position="110"/>
        <end position="215"/>
    </location>
</feature>
<protein>
    <recommendedName>
        <fullName evidence="8">BRCT domain-containing protein</fullName>
    </recommendedName>
</protein>
<accession>A0AAV1ZZM6</accession>
<feature type="compositionally biased region" description="Polar residues" evidence="6">
    <location>
        <begin position="182"/>
        <end position="209"/>
    </location>
</feature>
<dbReference type="Pfam" id="PF01834">
    <property type="entry name" value="XRCC1_N"/>
    <property type="match status" value="1"/>
</dbReference>
<dbReference type="Gene3D" id="3.40.50.10190">
    <property type="entry name" value="BRCT domain"/>
    <property type="match status" value="1"/>
</dbReference>
<evidence type="ECO:0000313" key="10">
    <source>
        <dbReference type="Proteomes" id="UP001497382"/>
    </source>
</evidence>
<dbReference type="PANTHER" id="PTHR11370:SF5">
    <property type="entry name" value="DNA REPAIR PROTEIN XRCC1"/>
    <property type="match status" value="1"/>
</dbReference>
<feature type="transmembrane region" description="Helical" evidence="7">
    <location>
        <begin position="497"/>
        <end position="515"/>
    </location>
</feature>
<feature type="region of interest" description="Disordered" evidence="6">
    <location>
        <begin position="57"/>
        <end position="76"/>
    </location>
</feature>
<evidence type="ECO:0000256" key="3">
    <source>
        <dbReference type="ARBA" id="ARBA00022763"/>
    </source>
</evidence>
<keyword evidence="4" id="KW-0234">DNA repair</keyword>
<dbReference type="PANTHER" id="PTHR11370">
    <property type="entry name" value="DNA-REPAIR PROTEIN XRCC1"/>
    <property type="match status" value="1"/>
</dbReference>
<keyword evidence="3" id="KW-0227">DNA damage</keyword>
<dbReference type="InterPro" id="IPR001357">
    <property type="entry name" value="BRCT_dom"/>
</dbReference>
<dbReference type="Pfam" id="PF00533">
    <property type="entry name" value="BRCT"/>
    <property type="match status" value="1"/>
</dbReference>
<feature type="compositionally biased region" description="Basic and acidic residues" evidence="6">
    <location>
        <begin position="354"/>
        <end position="377"/>
    </location>
</feature>
<evidence type="ECO:0000256" key="1">
    <source>
        <dbReference type="ARBA" id="ARBA00004123"/>
    </source>
</evidence>
<dbReference type="SUPFAM" id="SSF52113">
    <property type="entry name" value="BRCT domain"/>
    <property type="match status" value="1"/>
</dbReference>
<reference evidence="9 10" key="1">
    <citation type="submission" date="2024-04" db="EMBL/GenBank/DDBJ databases">
        <authorList>
            <person name="Rising A."/>
            <person name="Reimegard J."/>
            <person name="Sonavane S."/>
            <person name="Akerstrom W."/>
            <person name="Nylinder S."/>
            <person name="Hedman E."/>
            <person name="Kallberg Y."/>
        </authorList>
    </citation>
    <scope>NUCLEOTIDE SEQUENCE [LARGE SCALE GENOMIC DNA]</scope>
</reference>
<dbReference type="SUPFAM" id="SSF49785">
    <property type="entry name" value="Galactose-binding domain-like"/>
    <property type="match status" value="1"/>
</dbReference>
<evidence type="ECO:0000256" key="7">
    <source>
        <dbReference type="SAM" id="Phobius"/>
    </source>
</evidence>
<feature type="region of interest" description="Disordered" evidence="6">
    <location>
        <begin position="312"/>
        <end position="420"/>
    </location>
</feature>